<protein>
    <recommendedName>
        <fullName evidence="3">Prepilin-type N-terminal cleavage/methylation domain-containing protein</fullName>
    </recommendedName>
</protein>
<evidence type="ECO:0008006" key="3">
    <source>
        <dbReference type="Google" id="ProtNLM"/>
    </source>
</evidence>
<dbReference type="eggNOG" id="COG4967">
    <property type="taxonomic scope" value="Bacteria"/>
</dbReference>
<organism evidence="1 2">
    <name type="scientific">Rhodospirillum rubrum (strain ATCC 11170 / ATH 1.1.1 / DSM 467 / LMG 4362 / NCIMB 8255 / S1)</name>
    <dbReference type="NCBI Taxonomy" id="269796"/>
    <lineage>
        <taxon>Bacteria</taxon>
        <taxon>Pseudomonadati</taxon>
        <taxon>Pseudomonadota</taxon>
        <taxon>Alphaproteobacteria</taxon>
        <taxon>Rhodospirillales</taxon>
        <taxon>Rhodospirillaceae</taxon>
        <taxon>Rhodospirillum</taxon>
    </lineage>
</organism>
<dbReference type="Proteomes" id="UP000001929">
    <property type="component" value="Chromosome"/>
</dbReference>
<sequence length="240" mass="24825">MKRSFVLRSGGSRLRAGFTLIEMSVVLVLVGLLLGGVLKGQQLIESTRLKMTISQWEATRTAVSAFEDRFGALPGDFDEAATFLAGGVADGDGNGVIGTAGLTMGAAPAAESGLAWVHLAYGNFLAGVRLGTAADGSDTTMPARLSGESLAIIHGRFGRTAATGHWLRLQDTPRGPTRAALSGAQAREIDIRYDDGNADSGYIVMSAPDGETGTADLCKDADGFYVGGAAGLCNPVLFLQ</sequence>
<evidence type="ECO:0000313" key="2">
    <source>
        <dbReference type="Proteomes" id="UP000001929"/>
    </source>
</evidence>
<dbReference type="InterPro" id="IPR012902">
    <property type="entry name" value="N_methyl_site"/>
</dbReference>
<gene>
    <name evidence="1" type="ordered locus">Rru_A0112</name>
</gene>
<dbReference type="STRING" id="269796.Rru_A0112"/>
<keyword evidence="2" id="KW-1185">Reference proteome</keyword>
<dbReference type="SUPFAM" id="SSF54523">
    <property type="entry name" value="Pili subunits"/>
    <property type="match status" value="1"/>
</dbReference>
<accession>Q2RY78</accession>
<dbReference type="AlphaFoldDB" id="Q2RY78"/>
<dbReference type="RefSeq" id="WP_011387873.1">
    <property type="nucleotide sequence ID" value="NC_007643.1"/>
</dbReference>
<dbReference type="PROSITE" id="PS00409">
    <property type="entry name" value="PROKAR_NTER_METHYL"/>
    <property type="match status" value="1"/>
</dbReference>
<dbReference type="EMBL" id="CP000230">
    <property type="protein sequence ID" value="ABC20917.1"/>
    <property type="molecule type" value="Genomic_DNA"/>
</dbReference>
<reference evidence="1 2" key="1">
    <citation type="journal article" date="2011" name="Stand. Genomic Sci.">
        <title>Complete genome sequence of Rhodospirillum rubrum type strain (S1).</title>
        <authorList>
            <person name="Munk A.C."/>
            <person name="Copeland A."/>
            <person name="Lucas S."/>
            <person name="Lapidus A."/>
            <person name="Del Rio T.G."/>
            <person name="Barry K."/>
            <person name="Detter J.C."/>
            <person name="Hammon N."/>
            <person name="Israni S."/>
            <person name="Pitluck S."/>
            <person name="Brettin T."/>
            <person name="Bruce D."/>
            <person name="Han C."/>
            <person name="Tapia R."/>
            <person name="Gilna P."/>
            <person name="Schmutz J."/>
            <person name="Larimer F."/>
            <person name="Land M."/>
            <person name="Kyrpides N.C."/>
            <person name="Mavromatis K."/>
            <person name="Richardson P."/>
            <person name="Rohde M."/>
            <person name="Goker M."/>
            <person name="Klenk H.P."/>
            <person name="Zhang Y."/>
            <person name="Roberts G.P."/>
            <person name="Reslewic S."/>
            <person name="Schwartz D.C."/>
        </authorList>
    </citation>
    <scope>NUCLEOTIDE SEQUENCE [LARGE SCALE GENOMIC DNA]</scope>
    <source>
        <strain evidence="2">ATCC 11170 / ATH 1.1.1 / DSM 467 / LMG 4362 / NCIMB 8255 / S1</strain>
    </source>
</reference>
<dbReference type="InterPro" id="IPR045584">
    <property type="entry name" value="Pilin-like"/>
</dbReference>
<dbReference type="NCBIfam" id="TIGR02532">
    <property type="entry name" value="IV_pilin_GFxxxE"/>
    <property type="match status" value="1"/>
</dbReference>
<dbReference type="PATRIC" id="fig|269796.9.peg.166"/>
<dbReference type="EnsemblBacteria" id="ABC20917">
    <property type="protein sequence ID" value="ABC20917"/>
    <property type="gene ID" value="Rru_A0112"/>
</dbReference>
<dbReference type="HOGENOM" id="CLU_078515_1_0_5"/>
<name>Q2RY78_RHORT</name>
<dbReference type="KEGG" id="rru:Rru_A0112"/>
<dbReference type="Pfam" id="PF07963">
    <property type="entry name" value="N_methyl"/>
    <property type="match status" value="1"/>
</dbReference>
<evidence type="ECO:0000313" key="1">
    <source>
        <dbReference type="EMBL" id="ABC20917.1"/>
    </source>
</evidence>
<proteinExistence type="predicted"/>